<protein>
    <submittedName>
        <fullName evidence="2">Uncharacterized protein</fullName>
    </submittedName>
</protein>
<evidence type="ECO:0000256" key="1">
    <source>
        <dbReference type="SAM" id="MobiDB-lite"/>
    </source>
</evidence>
<sequence length="225" mass="25555">MIQFSKHKCEKNTSDEEAEDGYPKSAHELGVEEYNRQLKLLEQSVIPSIEAPPLTHNELLNKKDRLLIFVPIYENSCFRNVLYFSDSVSLTVEQIRTQMPIVLGKEPASIEIKSGIHDVCSDSNNPNDNDQYIEYRSENLIHYLIGEHEKDLIFTSLEDNAVIVENSTKLPNSKGRYTILKVCFEISKKSKDQAINHDQAKDPYTVDGENSDAEDNKDSDTGSSK</sequence>
<dbReference type="EMBL" id="KZ303613">
    <property type="protein sequence ID" value="PIA12630.1"/>
    <property type="molecule type" value="Genomic_DNA"/>
</dbReference>
<dbReference type="AlphaFoldDB" id="A0A2G5B0U3"/>
<reference evidence="2 3" key="1">
    <citation type="journal article" date="2015" name="Genome Biol. Evol.">
        <title>Phylogenomic analyses indicate that early fungi evolved digesting cell walls of algal ancestors of land plants.</title>
        <authorList>
            <person name="Chang Y."/>
            <person name="Wang S."/>
            <person name="Sekimoto S."/>
            <person name="Aerts A.L."/>
            <person name="Choi C."/>
            <person name="Clum A."/>
            <person name="LaButti K.M."/>
            <person name="Lindquist E.A."/>
            <person name="Yee Ngan C."/>
            <person name="Ohm R.A."/>
            <person name="Salamov A.A."/>
            <person name="Grigoriev I.V."/>
            <person name="Spatafora J.W."/>
            <person name="Berbee M.L."/>
        </authorList>
    </citation>
    <scope>NUCLEOTIDE SEQUENCE [LARGE SCALE GENOMIC DNA]</scope>
    <source>
        <strain evidence="2 3">NRRL 1564</strain>
    </source>
</reference>
<keyword evidence="3" id="KW-1185">Reference proteome</keyword>
<feature type="compositionally biased region" description="Basic and acidic residues" evidence="1">
    <location>
        <begin position="214"/>
        <end position="225"/>
    </location>
</feature>
<evidence type="ECO:0000313" key="2">
    <source>
        <dbReference type="EMBL" id="PIA12630.1"/>
    </source>
</evidence>
<accession>A0A2G5B0U3</accession>
<organism evidence="2 3">
    <name type="scientific">Coemansia reversa (strain ATCC 12441 / NRRL 1564)</name>
    <dbReference type="NCBI Taxonomy" id="763665"/>
    <lineage>
        <taxon>Eukaryota</taxon>
        <taxon>Fungi</taxon>
        <taxon>Fungi incertae sedis</taxon>
        <taxon>Zoopagomycota</taxon>
        <taxon>Kickxellomycotina</taxon>
        <taxon>Kickxellomycetes</taxon>
        <taxon>Kickxellales</taxon>
        <taxon>Kickxellaceae</taxon>
        <taxon>Coemansia</taxon>
    </lineage>
</organism>
<gene>
    <name evidence="2" type="ORF">COEREDRAFT_90137</name>
</gene>
<feature type="region of interest" description="Disordered" evidence="1">
    <location>
        <begin position="1"/>
        <end position="25"/>
    </location>
</feature>
<proteinExistence type="predicted"/>
<dbReference type="Proteomes" id="UP000242474">
    <property type="component" value="Unassembled WGS sequence"/>
</dbReference>
<name>A0A2G5B0U3_COERN</name>
<evidence type="ECO:0000313" key="3">
    <source>
        <dbReference type="Proteomes" id="UP000242474"/>
    </source>
</evidence>
<feature type="region of interest" description="Disordered" evidence="1">
    <location>
        <begin position="194"/>
        <end position="225"/>
    </location>
</feature>